<feature type="binding site" evidence="16">
    <location>
        <position position="282"/>
    </location>
    <ligand>
        <name>Mg(2+)</name>
        <dbReference type="ChEBI" id="CHEBI:18420"/>
        <label>1</label>
    </ligand>
</feature>
<dbReference type="Gene3D" id="3.30.1490.20">
    <property type="entry name" value="ATP-grasp fold, A domain"/>
    <property type="match status" value="1"/>
</dbReference>
<keyword evidence="10 14" id="KW-0133">Cell shape</keyword>
<comment type="cofactor">
    <cofactor evidence="1">
        <name>Mn(2+)</name>
        <dbReference type="ChEBI" id="CHEBI:29035"/>
    </cofactor>
</comment>
<feature type="active site" evidence="15">
    <location>
        <position position="159"/>
    </location>
</feature>
<evidence type="ECO:0000256" key="16">
    <source>
        <dbReference type="PIRSR" id="PIRSR039102-3"/>
    </source>
</evidence>
<dbReference type="UniPathway" id="UPA00219"/>
<accession>A0A2M8EJB1</accession>
<evidence type="ECO:0000256" key="8">
    <source>
        <dbReference type="ARBA" id="ARBA00022840"/>
    </source>
</evidence>
<dbReference type="InterPro" id="IPR011127">
    <property type="entry name" value="Dala_Dala_lig_N"/>
</dbReference>
<dbReference type="PANTHER" id="PTHR23132">
    <property type="entry name" value="D-ALANINE--D-ALANINE LIGASE"/>
    <property type="match status" value="1"/>
</dbReference>
<keyword evidence="7 17" id="KW-0547">Nucleotide-binding</keyword>
<dbReference type="InterPro" id="IPR005905">
    <property type="entry name" value="D_ala_D_ala"/>
</dbReference>
<protein>
    <recommendedName>
        <fullName evidence="14">D-alanine--D-alanine ligase</fullName>
        <ecNumber evidence="14">6.3.2.4</ecNumber>
    </recommendedName>
    <alternativeName>
        <fullName evidence="14">D-Ala-D-Ala ligase</fullName>
    </alternativeName>
    <alternativeName>
        <fullName evidence="14">D-alanylalanine synthetase</fullName>
    </alternativeName>
</protein>
<dbReference type="GO" id="GO:0009252">
    <property type="term" value="P:peptidoglycan biosynthetic process"/>
    <property type="evidence" value="ECO:0007669"/>
    <property type="project" value="UniProtKB-UniRule"/>
</dbReference>
<comment type="subcellular location">
    <subcellularLocation>
        <location evidence="2 14">Cytoplasm</location>
    </subcellularLocation>
</comment>
<dbReference type="NCBIfam" id="TIGR01205">
    <property type="entry name" value="D_ala_D_alaTIGR"/>
    <property type="match status" value="1"/>
</dbReference>
<evidence type="ECO:0000313" key="19">
    <source>
        <dbReference type="EMBL" id="PJC22777.1"/>
    </source>
</evidence>
<evidence type="ECO:0000256" key="2">
    <source>
        <dbReference type="ARBA" id="ARBA00004496"/>
    </source>
</evidence>
<dbReference type="GO" id="GO:0071555">
    <property type="term" value="P:cell wall organization"/>
    <property type="evidence" value="ECO:0007669"/>
    <property type="project" value="UniProtKB-KW"/>
</dbReference>
<dbReference type="Pfam" id="PF07478">
    <property type="entry name" value="Dala_Dala_lig_C"/>
    <property type="match status" value="1"/>
</dbReference>
<evidence type="ECO:0000256" key="11">
    <source>
        <dbReference type="ARBA" id="ARBA00022984"/>
    </source>
</evidence>
<evidence type="ECO:0000256" key="1">
    <source>
        <dbReference type="ARBA" id="ARBA00001936"/>
    </source>
</evidence>
<gene>
    <name evidence="14" type="primary">ddl</name>
    <name evidence="19" type="ORF">CO059_01640</name>
</gene>
<comment type="catalytic activity">
    <reaction evidence="14">
        <text>2 D-alanine + ATP = D-alanyl-D-alanine + ADP + phosphate + H(+)</text>
        <dbReference type="Rhea" id="RHEA:11224"/>
        <dbReference type="ChEBI" id="CHEBI:15378"/>
        <dbReference type="ChEBI" id="CHEBI:30616"/>
        <dbReference type="ChEBI" id="CHEBI:43474"/>
        <dbReference type="ChEBI" id="CHEBI:57416"/>
        <dbReference type="ChEBI" id="CHEBI:57822"/>
        <dbReference type="ChEBI" id="CHEBI:456216"/>
        <dbReference type="EC" id="6.3.2.4"/>
    </reaction>
</comment>
<feature type="active site" evidence="15">
    <location>
        <position position="28"/>
    </location>
</feature>
<feature type="binding site" evidence="16">
    <location>
        <position position="282"/>
    </location>
    <ligand>
        <name>Mg(2+)</name>
        <dbReference type="ChEBI" id="CHEBI:18420"/>
        <label>2</label>
    </ligand>
</feature>
<dbReference type="GO" id="GO:0005524">
    <property type="term" value="F:ATP binding"/>
    <property type="evidence" value="ECO:0007669"/>
    <property type="project" value="UniProtKB-UniRule"/>
</dbReference>
<dbReference type="EMBL" id="PFSK01000019">
    <property type="protein sequence ID" value="PJC22777.1"/>
    <property type="molecule type" value="Genomic_DNA"/>
</dbReference>
<keyword evidence="12 16" id="KW-0464">Manganese</keyword>
<evidence type="ECO:0000256" key="4">
    <source>
        <dbReference type="ARBA" id="ARBA00022490"/>
    </source>
</evidence>
<feature type="binding site" evidence="16">
    <location>
        <position position="284"/>
    </location>
    <ligand>
        <name>Mg(2+)</name>
        <dbReference type="ChEBI" id="CHEBI:18420"/>
        <label>2</label>
    </ligand>
</feature>
<keyword evidence="9 16" id="KW-0460">Magnesium</keyword>
<keyword evidence="5 14" id="KW-0436">Ligase</keyword>
<dbReference type="GO" id="GO:0046872">
    <property type="term" value="F:metal ion binding"/>
    <property type="evidence" value="ECO:0007669"/>
    <property type="project" value="UniProtKB-KW"/>
</dbReference>
<evidence type="ECO:0000256" key="3">
    <source>
        <dbReference type="ARBA" id="ARBA00010871"/>
    </source>
</evidence>
<comment type="pathway">
    <text evidence="14">Cell wall biogenesis; peptidoglycan biosynthesis.</text>
</comment>
<evidence type="ECO:0000313" key="20">
    <source>
        <dbReference type="Proteomes" id="UP000228781"/>
    </source>
</evidence>
<dbReference type="EC" id="6.3.2.4" evidence="14"/>
<evidence type="ECO:0000256" key="12">
    <source>
        <dbReference type="ARBA" id="ARBA00023211"/>
    </source>
</evidence>
<evidence type="ECO:0000256" key="6">
    <source>
        <dbReference type="ARBA" id="ARBA00022723"/>
    </source>
</evidence>
<dbReference type="InterPro" id="IPR016185">
    <property type="entry name" value="PreATP-grasp_dom_sf"/>
</dbReference>
<dbReference type="SUPFAM" id="SSF56059">
    <property type="entry name" value="Glutathione synthetase ATP-binding domain-like"/>
    <property type="match status" value="1"/>
</dbReference>
<dbReference type="InterPro" id="IPR011095">
    <property type="entry name" value="Dala_Dala_lig_C"/>
</dbReference>
<dbReference type="AlphaFoldDB" id="A0A2M8EJB1"/>
<comment type="cofactor">
    <cofactor evidence="16">
        <name>Mg(2+)</name>
        <dbReference type="ChEBI" id="CHEBI:18420"/>
    </cofactor>
    <cofactor evidence="16">
        <name>Mn(2+)</name>
        <dbReference type="ChEBI" id="CHEBI:29035"/>
    </cofactor>
    <text evidence="16">Binds 2 magnesium or manganese ions per subunit.</text>
</comment>
<dbReference type="SMART" id="SM01209">
    <property type="entry name" value="GARS_A"/>
    <property type="match status" value="1"/>
</dbReference>
<evidence type="ECO:0000256" key="5">
    <source>
        <dbReference type="ARBA" id="ARBA00022598"/>
    </source>
</evidence>
<organism evidence="19 20">
    <name type="scientific">candidate division WWE3 bacterium CG_4_9_14_0_2_um_filter_48_10</name>
    <dbReference type="NCBI Taxonomy" id="1975078"/>
    <lineage>
        <taxon>Bacteria</taxon>
        <taxon>Katanobacteria</taxon>
    </lineage>
</organism>
<keyword evidence="11 14" id="KW-0573">Peptidoglycan synthesis</keyword>
<dbReference type="InterPro" id="IPR011761">
    <property type="entry name" value="ATP-grasp"/>
</dbReference>
<comment type="similarity">
    <text evidence="3 14">Belongs to the D-alanine--D-alanine ligase family.</text>
</comment>
<dbReference type="NCBIfam" id="NF002378">
    <property type="entry name" value="PRK01372.1"/>
    <property type="match status" value="1"/>
</dbReference>
<keyword evidence="13 14" id="KW-0961">Cell wall biogenesis/degradation</keyword>
<keyword evidence="6 16" id="KW-0479">Metal-binding</keyword>
<sequence>MDYLLSSRHGKTMDKLKIAVLCGGPSPEHEVSLASGMNIFGALDRAKFVPELVVWGKDDTPPLSSEELRKFDLVFIAMHGSFGEDGTVQAFFELLGIPYTGSGVIASRLGMDKVASKLLFRTANIPTPDYRVTWKVEQGIKILKIIGLPCVVKPSSQGSSIGVAIVRGKKDFKKAFDTAIKFDGRVIIERYIKGREINCGILGNKKPYALPLIEIIPEKEFFDYQAKYDPALAKEITPALLDRETTRKMQEPAIKAYQALSCRGFARVDMFLEEGGRIYVSEVNTIPGLTKNSLLPKEARAVGITFPQLLEMIINFALEEDEG</sequence>
<dbReference type="GO" id="GO:0008716">
    <property type="term" value="F:D-alanine-D-alanine ligase activity"/>
    <property type="evidence" value="ECO:0007669"/>
    <property type="project" value="UniProtKB-UniRule"/>
</dbReference>
<dbReference type="Pfam" id="PF01820">
    <property type="entry name" value="Dala_Dala_lig_N"/>
    <property type="match status" value="1"/>
</dbReference>
<dbReference type="PROSITE" id="PS00844">
    <property type="entry name" value="DALA_DALA_LIGASE_2"/>
    <property type="match status" value="1"/>
</dbReference>
<evidence type="ECO:0000256" key="14">
    <source>
        <dbReference type="HAMAP-Rule" id="MF_00047"/>
    </source>
</evidence>
<feature type="domain" description="ATP-grasp" evidence="18">
    <location>
        <begin position="117"/>
        <end position="315"/>
    </location>
</feature>
<evidence type="ECO:0000256" key="13">
    <source>
        <dbReference type="ARBA" id="ARBA00023316"/>
    </source>
</evidence>
<proteinExistence type="inferred from homology"/>
<evidence type="ECO:0000256" key="10">
    <source>
        <dbReference type="ARBA" id="ARBA00022960"/>
    </source>
</evidence>
<dbReference type="PANTHER" id="PTHR23132:SF23">
    <property type="entry name" value="D-ALANINE--D-ALANINE LIGASE B"/>
    <property type="match status" value="1"/>
</dbReference>
<comment type="function">
    <text evidence="14">Cell wall formation.</text>
</comment>
<dbReference type="NCBIfam" id="NF002528">
    <property type="entry name" value="PRK01966.1-4"/>
    <property type="match status" value="1"/>
</dbReference>
<evidence type="ECO:0000259" key="18">
    <source>
        <dbReference type="PROSITE" id="PS50975"/>
    </source>
</evidence>
<dbReference type="FunFam" id="3.30.470.20:FF:000008">
    <property type="entry name" value="D-alanine--D-alanine ligase"/>
    <property type="match status" value="1"/>
</dbReference>
<dbReference type="Gene3D" id="3.40.50.20">
    <property type="match status" value="1"/>
</dbReference>
<dbReference type="PIRSF" id="PIRSF039102">
    <property type="entry name" value="Ddl/VanB"/>
    <property type="match status" value="1"/>
</dbReference>
<dbReference type="PROSITE" id="PS00843">
    <property type="entry name" value="DALA_DALA_LIGASE_1"/>
    <property type="match status" value="1"/>
</dbReference>
<evidence type="ECO:0000256" key="9">
    <source>
        <dbReference type="ARBA" id="ARBA00022842"/>
    </source>
</evidence>
<keyword evidence="8 17" id="KW-0067">ATP-binding</keyword>
<feature type="binding site" evidence="16">
    <location>
        <position position="269"/>
    </location>
    <ligand>
        <name>Mg(2+)</name>
        <dbReference type="ChEBI" id="CHEBI:18420"/>
        <label>1</label>
    </ligand>
</feature>
<dbReference type="SUPFAM" id="SSF52440">
    <property type="entry name" value="PreATP-grasp domain"/>
    <property type="match status" value="1"/>
</dbReference>
<feature type="active site" evidence="15">
    <location>
        <position position="293"/>
    </location>
</feature>
<dbReference type="HAMAP" id="MF_00047">
    <property type="entry name" value="Dala_Dala_lig"/>
    <property type="match status" value="1"/>
</dbReference>
<dbReference type="InterPro" id="IPR000291">
    <property type="entry name" value="D-Ala_lig_Van_CS"/>
</dbReference>
<name>A0A2M8EJB1_UNCKA</name>
<dbReference type="PROSITE" id="PS50975">
    <property type="entry name" value="ATP_GRASP"/>
    <property type="match status" value="1"/>
</dbReference>
<keyword evidence="4 14" id="KW-0963">Cytoplasm</keyword>
<comment type="caution">
    <text evidence="19">The sequence shown here is derived from an EMBL/GenBank/DDBJ whole genome shotgun (WGS) entry which is preliminary data.</text>
</comment>
<reference evidence="20" key="1">
    <citation type="submission" date="2017-09" db="EMBL/GenBank/DDBJ databases">
        <title>Depth-based differentiation of microbial function through sediment-hosted aquifers and enrichment of novel symbionts in the deep terrestrial subsurface.</title>
        <authorList>
            <person name="Probst A.J."/>
            <person name="Ladd B."/>
            <person name="Jarett J.K."/>
            <person name="Geller-Mcgrath D.E."/>
            <person name="Sieber C.M.K."/>
            <person name="Emerson J.B."/>
            <person name="Anantharaman K."/>
            <person name="Thomas B.C."/>
            <person name="Malmstrom R."/>
            <person name="Stieglmeier M."/>
            <person name="Klingl A."/>
            <person name="Woyke T."/>
            <person name="Ryan C.M."/>
            <person name="Banfield J.F."/>
        </authorList>
    </citation>
    <scope>NUCLEOTIDE SEQUENCE [LARGE SCALE GENOMIC DNA]</scope>
</reference>
<dbReference type="Proteomes" id="UP000228781">
    <property type="component" value="Unassembled WGS sequence"/>
</dbReference>
<dbReference type="GO" id="GO:0005737">
    <property type="term" value="C:cytoplasm"/>
    <property type="evidence" value="ECO:0007669"/>
    <property type="project" value="UniProtKB-SubCell"/>
</dbReference>
<evidence type="ECO:0000256" key="17">
    <source>
        <dbReference type="PROSITE-ProRule" id="PRU00409"/>
    </source>
</evidence>
<evidence type="ECO:0000256" key="15">
    <source>
        <dbReference type="PIRSR" id="PIRSR039102-1"/>
    </source>
</evidence>
<evidence type="ECO:0000256" key="7">
    <source>
        <dbReference type="ARBA" id="ARBA00022741"/>
    </source>
</evidence>
<dbReference type="GO" id="GO:0008360">
    <property type="term" value="P:regulation of cell shape"/>
    <property type="evidence" value="ECO:0007669"/>
    <property type="project" value="UniProtKB-KW"/>
</dbReference>
<dbReference type="InterPro" id="IPR013815">
    <property type="entry name" value="ATP_grasp_subdomain_1"/>
</dbReference>
<dbReference type="Gene3D" id="3.30.470.20">
    <property type="entry name" value="ATP-grasp fold, B domain"/>
    <property type="match status" value="1"/>
</dbReference>